<evidence type="ECO:0000313" key="3">
    <source>
        <dbReference type="WBParaSite" id="HPBE_0002071501-mRNA-1"/>
    </source>
</evidence>
<dbReference type="EMBL" id="UZAH01032387">
    <property type="protein sequence ID" value="VDP21478.1"/>
    <property type="molecule type" value="Genomic_DNA"/>
</dbReference>
<accession>A0A3P8CKB4</accession>
<organism evidence="2 3">
    <name type="scientific">Heligmosomoides polygyrus</name>
    <name type="common">Parasitic roundworm</name>
    <dbReference type="NCBI Taxonomy" id="6339"/>
    <lineage>
        <taxon>Eukaryota</taxon>
        <taxon>Metazoa</taxon>
        <taxon>Ecdysozoa</taxon>
        <taxon>Nematoda</taxon>
        <taxon>Chromadorea</taxon>
        <taxon>Rhabditida</taxon>
        <taxon>Rhabditina</taxon>
        <taxon>Rhabditomorpha</taxon>
        <taxon>Strongyloidea</taxon>
        <taxon>Heligmosomidae</taxon>
        <taxon>Heligmosomoides</taxon>
    </lineage>
</organism>
<reference evidence="3" key="2">
    <citation type="submission" date="2019-09" db="UniProtKB">
        <authorList>
            <consortium name="WormBaseParasite"/>
        </authorList>
    </citation>
    <scope>IDENTIFICATION</scope>
</reference>
<keyword evidence="2" id="KW-1185">Reference proteome</keyword>
<dbReference type="OrthoDB" id="5799239at2759"/>
<evidence type="ECO:0000313" key="1">
    <source>
        <dbReference type="EMBL" id="VDP21478.1"/>
    </source>
</evidence>
<protein>
    <submittedName>
        <fullName evidence="3">COesterase domain-containing protein</fullName>
    </submittedName>
</protein>
<dbReference type="WBParaSite" id="HPBE_0002071501-mRNA-1">
    <property type="protein sequence ID" value="HPBE_0002071501-mRNA-1"/>
    <property type="gene ID" value="HPBE_0002071501"/>
</dbReference>
<gene>
    <name evidence="1" type="ORF">HPBE_LOCUS20714</name>
</gene>
<sequence length="74" mass="8728">MVGDVQMCEGLQFTETFVGEDATFCPPEDYPVNREDQLLFEQSLRMCTIYVSPDIKYQTFVNRLFVFQNHLPVW</sequence>
<proteinExistence type="predicted"/>
<dbReference type="AlphaFoldDB" id="A0A183GEG1"/>
<reference evidence="1 2" key="1">
    <citation type="submission" date="2018-11" db="EMBL/GenBank/DDBJ databases">
        <authorList>
            <consortium name="Pathogen Informatics"/>
        </authorList>
    </citation>
    <scope>NUCLEOTIDE SEQUENCE [LARGE SCALE GENOMIC DNA]</scope>
</reference>
<name>A0A183GEG1_HELPZ</name>
<evidence type="ECO:0000313" key="2">
    <source>
        <dbReference type="Proteomes" id="UP000050761"/>
    </source>
</evidence>
<dbReference type="Proteomes" id="UP000050761">
    <property type="component" value="Unassembled WGS sequence"/>
</dbReference>
<accession>A0A183GEG1</accession>